<dbReference type="EMBL" id="CAKOFQ010006721">
    <property type="protein sequence ID" value="CAH1965043.1"/>
    <property type="molecule type" value="Genomic_DNA"/>
</dbReference>
<keyword evidence="3" id="KW-0812">Transmembrane</keyword>
<dbReference type="GO" id="GO:0016020">
    <property type="term" value="C:membrane"/>
    <property type="evidence" value="ECO:0007669"/>
    <property type="project" value="InterPro"/>
</dbReference>
<comment type="subcellular location">
    <subcellularLocation>
        <location evidence="1">Endomembrane system</location>
        <topology evidence="1">Multi-pass membrane protein</topology>
    </subcellularLocation>
</comment>
<dbReference type="GO" id="GO:0007040">
    <property type="term" value="P:lysosome organization"/>
    <property type="evidence" value="ECO:0007669"/>
    <property type="project" value="TreeGrafter"/>
</dbReference>
<comment type="caution">
    <text evidence="6">The sequence shown here is derived from an EMBL/GenBank/DDBJ whole genome shotgun (WGS) entry which is preliminary data.</text>
</comment>
<evidence type="ECO:0000256" key="4">
    <source>
        <dbReference type="ARBA" id="ARBA00022989"/>
    </source>
</evidence>
<reference evidence="6" key="1">
    <citation type="submission" date="2022-03" db="EMBL/GenBank/DDBJ databases">
        <authorList>
            <person name="Sayadi A."/>
        </authorList>
    </citation>
    <scope>NUCLEOTIDE SEQUENCE</scope>
</reference>
<gene>
    <name evidence="6" type="ORF">ACAOBT_LOCUS6128</name>
</gene>
<evidence type="ECO:0000256" key="2">
    <source>
        <dbReference type="ARBA" id="ARBA00022448"/>
    </source>
</evidence>
<proteinExistence type="predicted"/>
<dbReference type="GO" id="GO:0012505">
    <property type="term" value="C:endomembrane system"/>
    <property type="evidence" value="ECO:0007669"/>
    <property type="project" value="UniProtKB-SubCell"/>
</dbReference>
<keyword evidence="5" id="KW-0472">Membrane</keyword>
<dbReference type="Proteomes" id="UP001152888">
    <property type="component" value="Unassembled WGS sequence"/>
</dbReference>
<protein>
    <submittedName>
        <fullName evidence="6">Uncharacterized protein</fullName>
    </submittedName>
</protein>
<evidence type="ECO:0000256" key="3">
    <source>
        <dbReference type="ARBA" id="ARBA00022692"/>
    </source>
</evidence>
<dbReference type="PANTHER" id="PTHR10981">
    <property type="entry name" value="BATTENIN"/>
    <property type="match status" value="1"/>
</dbReference>
<dbReference type="PANTHER" id="PTHR10981:SF0">
    <property type="entry name" value="BATTENIN"/>
    <property type="match status" value="1"/>
</dbReference>
<evidence type="ECO:0000313" key="7">
    <source>
        <dbReference type="Proteomes" id="UP001152888"/>
    </source>
</evidence>
<keyword evidence="7" id="KW-1185">Reference proteome</keyword>
<dbReference type="GO" id="GO:0005764">
    <property type="term" value="C:lysosome"/>
    <property type="evidence" value="ECO:0007669"/>
    <property type="project" value="TreeGrafter"/>
</dbReference>
<accession>A0A9P0P0S2</accession>
<organism evidence="6 7">
    <name type="scientific">Acanthoscelides obtectus</name>
    <name type="common">Bean weevil</name>
    <name type="synonym">Bruchus obtectus</name>
    <dbReference type="NCBI Taxonomy" id="200917"/>
    <lineage>
        <taxon>Eukaryota</taxon>
        <taxon>Metazoa</taxon>
        <taxon>Ecdysozoa</taxon>
        <taxon>Arthropoda</taxon>
        <taxon>Hexapoda</taxon>
        <taxon>Insecta</taxon>
        <taxon>Pterygota</taxon>
        <taxon>Neoptera</taxon>
        <taxon>Endopterygota</taxon>
        <taxon>Coleoptera</taxon>
        <taxon>Polyphaga</taxon>
        <taxon>Cucujiformia</taxon>
        <taxon>Chrysomeloidea</taxon>
        <taxon>Chrysomelidae</taxon>
        <taxon>Bruchinae</taxon>
        <taxon>Bruchini</taxon>
        <taxon>Acanthoscelides</taxon>
    </lineage>
</organism>
<dbReference type="OrthoDB" id="5965864at2759"/>
<evidence type="ECO:0000313" key="6">
    <source>
        <dbReference type="EMBL" id="CAH1965043.1"/>
    </source>
</evidence>
<dbReference type="InterPro" id="IPR003492">
    <property type="entry name" value="Battenin_disease_Cln3"/>
</dbReference>
<name>A0A9P0P0S2_ACAOB</name>
<sequence>MTTEYQSCVKIIPPETGQSSSNRGRKFRTLAAYWVLGLCNNYGYVVMLTAAKDIIAEQTGTVNETA</sequence>
<evidence type="ECO:0000256" key="1">
    <source>
        <dbReference type="ARBA" id="ARBA00004127"/>
    </source>
</evidence>
<dbReference type="Pfam" id="PF02487">
    <property type="entry name" value="CLN3"/>
    <property type="match status" value="1"/>
</dbReference>
<keyword evidence="4" id="KW-1133">Transmembrane helix</keyword>
<evidence type="ECO:0000256" key="5">
    <source>
        <dbReference type="ARBA" id="ARBA00023136"/>
    </source>
</evidence>
<dbReference type="AlphaFoldDB" id="A0A9P0P0S2"/>
<keyword evidence="2" id="KW-0813">Transport</keyword>
<dbReference type="GO" id="GO:0051453">
    <property type="term" value="P:regulation of intracellular pH"/>
    <property type="evidence" value="ECO:0007669"/>
    <property type="project" value="TreeGrafter"/>
</dbReference>